<reference evidence="3 4" key="1">
    <citation type="submission" date="2020-08" db="EMBL/GenBank/DDBJ databases">
        <title>Plant Genome Project.</title>
        <authorList>
            <person name="Zhang R.-G."/>
        </authorList>
    </citation>
    <scope>NUCLEOTIDE SEQUENCE [LARGE SCALE GENOMIC DNA]</scope>
    <source>
        <tissue evidence="3">Rhizome</tissue>
    </source>
</reference>
<proteinExistence type="predicted"/>
<name>A0A8J5BC07_ZINOF</name>
<accession>A0A8J5BC07</accession>
<feature type="domain" description="EF-hand" evidence="2">
    <location>
        <begin position="29"/>
        <end position="58"/>
    </location>
</feature>
<dbReference type="InterPro" id="IPR002048">
    <property type="entry name" value="EF_hand_dom"/>
</dbReference>
<comment type="caution">
    <text evidence="3">The sequence shown here is derived from an EMBL/GenBank/DDBJ whole genome shotgun (WGS) entry which is preliminary data.</text>
</comment>
<dbReference type="PROSITE" id="PS50222">
    <property type="entry name" value="EF_HAND_2"/>
    <property type="match status" value="1"/>
</dbReference>
<dbReference type="EMBL" id="JACMSC010000022">
    <property type="protein sequence ID" value="KAG6468714.1"/>
    <property type="molecule type" value="Genomic_DNA"/>
</dbReference>
<dbReference type="AlphaFoldDB" id="A0A8J5BC07"/>
<evidence type="ECO:0000256" key="1">
    <source>
        <dbReference type="SAM" id="MobiDB-lite"/>
    </source>
</evidence>
<feature type="region of interest" description="Disordered" evidence="1">
    <location>
        <begin position="109"/>
        <end position="140"/>
    </location>
</feature>
<dbReference type="Pfam" id="PF13499">
    <property type="entry name" value="EF-hand_7"/>
    <property type="match status" value="1"/>
</dbReference>
<dbReference type="InterPro" id="IPR011992">
    <property type="entry name" value="EF-hand-dom_pair"/>
</dbReference>
<gene>
    <name evidence="3" type="ORF">ZIOFF_073407</name>
</gene>
<dbReference type="SUPFAM" id="SSF47473">
    <property type="entry name" value="EF-hand"/>
    <property type="match status" value="1"/>
</dbReference>
<protein>
    <recommendedName>
        <fullName evidence="2">EF-hand domain-containing protein</fullName>
    </recommendedName>
</protein>
<dbReference type="Gene3D" id="1.10.238.10">
    <property type="entry name" value="EF-hand"/>
    <property type="match status" value="1"/>
</dbReference>
<sequence>MDGLARINTSTPTTALLKPSRLPPSLSRRDLFGVFDLDNEGKIPQLELEDCLHCLILDSPSTDEVAQLVADIDCDSDDCLSLNEFSAPEAGGGGPCLVGAYLSPMPPLPSVTPTVTGRSRQRSSSDRSGTLGAPRCNLFH</sequence>
<dbReference type="CDD" id="cd00051">
    <property type="entry name" value="EFh"/>
    <property type="match status" value="1"/>
</dbReference>
<evidence type="ECO:0000313" key="3">
    <source>
        <dbReference type="EMBL" id="KAG6468714.1"/>
    </source>
</evidence>
<organism evidence="3 4">
    <name type="scientific">Zingiber officinale</name>
    <name type="common">Ginger</name>
    <name type="synonym">Amomum zingiber</name>
    <dbReference type="NCBI Taxonomy" id="94328"/>
    <lineage>
        <taxon>Eukaryota</taxon>
        <taxon>Viridiplantae</taxon>
        <taxon>Streptophyta</taxon>
        <taxon>Embryophyta</taxon>
        <taxon>Tracheophyta</taxon>
        <taxon>Spermatophyta</taxon>
        <taxon>Magnoliopsida</taxon>
        <taxon>Liliopsida</taxon>
        <taxon>Zingiberales</taxon>
        <taxon>Zingiberaceae</taxon>
        <taxon>Zingiber</taxon>
    </lineage>
</organism>
<dbReference type="Proteomes" id="UP000734854">
    <property type="component" value="Unassembled WGS sequence"/>
</dbReference>
<evidence type="ECO:0000313" key="4">
    <source>
        <dbReference type="Proteomes" id="UP000734854"/>
    </source>
</evidence>
<evidence type="ECO:0000259" key="2">
    <source>
        <dbReference type="PROSITE" id="PS50222"/>
    </source>
</evidence>
<dbReference type="GO" id="GO:0005509">
    <property type="term" value="F:calcium ion binding"/>
    <property type="evidence" value="ECO:0007669"/>
    <property type="project" value="InterPro"/>
</dbReference>
<keyword evidence="4" id="KW-1185">Reference proteome</keyword>